<protein>
    <submittedName>
        <fullName evidence="1">Uncharacterized protein</fullName>
    </submittedName>
</protein>
<organism evidence="1 2">
    <name type="scientific">Candidatus Propionivibrio aalborgensis</name>
    <dbReference type="NCBI Taxonomy" id="1860101"/>
    <lineage>
        <taxon>Bacteria</taxon>
        <taxon>Pseudomonadati</taxon>
        <taxon>Pseudomonadota</taxon>
        <taxon>Betaproteobacteria</taxon>
        <taxon>Rhodocyclales</taxon>
        <taxon>Rhodocyclaceae</taxon>
        <taxon>Propionivibrio</taxon>
    </lineage>
</organism>
<reference evidence="1 2" key="1">
    <citation type="submission" date="2016-06" db="EMBL/GenBank/DDBJ databases">
        <authorList>
            <person name="Kjaerup R.B."/>
            <person name="Dalgaard T.S."/>
            <person name="Juul-Madsen H.R."/>
        </authorList>
    </citation>
    <scope>NUCLEOTIDE SEQUENCE [LARGE SCALE GENOMIC DNA]</scope>
    <source>
        <strain evidence="1">2</strain>
    </source>
</reference>
<dbReference type="AlphaFoldDB" id="A0A1A8Y135"/>
<proteinExistence type="predicted"/>
<keyword evidence="2" id="KW-1185">Reference proteome</keyword>
<dbReference type="EMBL" id="FLQY01000378">
    <property type="protein sequence ID" value="SBT10844.1"/>
    <property type="molecule type" value="Genomic_DNA"/>
</dbReference>
<gene>
    <name evidence="1" type="ORF">PROAA_740006</name>
</gene>
<name>A0A1A8Y135_9RHOO</name>
<evidence type="ECO:0000313" key="1">
    <source>
        <dbReference type="EMBL" id="SBT10844.1"/>
    </source>
</evidence>
<evidence type="ECO:0000313" key="2">
    <source>
        <dbReference type="Proteomes" id="UP000199600"/>
    </source>
</evidence>
<sequence>MMNFDMYYSSSGWMERASEAMLTVKYFSDVTVSKSAWKSEADFRNVAPNRSSKPVPLRRLRVPRGKKCGVSREVILRFDAYVS</sequence>
<dbReference type="Proteomes" id="UP000199600">
    <property type="component" value="Unassembled WGS sequence"/>
</dbReference>
<accession>A0A1A8Y135</accession>